<evidence type="ECO:0000313" key="2">
    <source>
        <dbReference type="Proteomes" id="UP000310200"/>
    </source>
</evidence>
<dbReference type="AlphaFoldDB" id="A0A4S2JN66"/>
<dbReference type="EMBL" id="QBLH01003521">
    <property type="protein sequence ID" value="TGZ37641.1"/>
    <property type="molecule type" value="Genomic_DNA"/>
</dbReference>
<dbReference type="Proteomes" id="UP000310200">
    <property type="component" value="Unassembled WGS sequence"/>
</dbReference>
<protein>
    <submittedName>
        <fullName evidence="1">Uncharacterized protein</fullName>
    </submittedName>
</protein>
<accession>A0A4S2JN66</accession>
<comment type="caution">
    <text evidence="1">The sequence shown here is derived from an EMBL/GenBank/DDBJ whole genome shotgun (WGS) entry which is preliminary data.</text>
</comment>
<keyword evidence="2" id="KW-1185">Reference proteome</keyword>
<gene>
    <name evidence="1" type="ORF">DBV15_03363</name>
</gene>
<proteinExistence type="predicted"/>
<reference evidence="1 2" key="1">
    <citation type="journal article" date="2019" name="Philos. Trans. R. Soc. Lond., B, Biol. Sci.">
        <title>Ant behaviour and brain gene expression of defending hosts depend on the ecological success of the intruding social parasite.</title>
        <authorList>
            <person name="Kaur R."/>
            <person name="Stoldt M."/>
            <person name="Jongepier E."/>
            <person name="Feldmeyer B."/>
            <person name="Menzel F."/>
            <person name="Bornberg-Bauer E."/>
            <person name="Foitzik S."/>
        </authorList>
    </citation>
    <scope>NUCLEOTIDE SEQUENCE [LARGE SCALE GENOMIC DNA]</scope>
    <source>
        <tissue evidence="1">Whole body</tissue>
    </source>
</reference>
<name>A0A4S2JN66_9HYME</name>
<sequence>MTDRKLVIIQSRSSSSAAKCAMGTLISLINRSSRKSR</sequence>
<organism evidence="1 2">
    <name type="scientific">Temnothorax longispinosus</name>
    <dbReference type="NCBI Taxonomy" id="300112"/>
    <lineage>
        <taxon>Eukaryota</taxon>
        <taxon>Metazoa</taxon>
        <taxon>Ecdysozoa</taxon>
        <taxon>Arthropoda</taxon>
        <taxon>Hexapoda</taxon>
        <taxon>Insecta</taxon>
        <taxon>Pterygota</taxon>
        <taxon>Neoptera</taxon>
        <taxon>Endopterygota</taxon>
        <taxon>Hymenoptera</taxon>
        <taxon>Apocrita</taxon>
        <taxon>Aculeata</taxon>
        <taxon>Formicoidea</taxon>
        <taxon>Formicidae</taxon>
        <taxon>Myrmicinae</taxon>
        <taxon>Temnothorax</taxon>
    </lineage>
</organism>
<evidence type="ECO:0000313" key="1">
    <source>
        <dbReference type="EMBL" id="TGZ37641.1"/>
    </source>
</evidence>